<gene>
    <name evidence="2" type="ORF">DW142_02240</name>
</gene>
<evidence type="ECO:0000313" key="3">
    <source>
        <dbReference type="Proteomes" id="UP000283992"/>
    </source>
</evidence>
<keyword evidence="1" id="KW-0812">Transmembrane</keyword>
<sequence>MQNMIFVLYPLFCILLPCMLYVLIQTKGFHQRTNFIHMIWVFIFLYYVYLVLETTGIGTIWEIGLYPGMKLQEEISLYILVFVKCRRSFHKSFEQWMWFVRTGF</sequence>
<feature type="transmembrane region" description="Helical" evidence="1">
    <location>
        <begin position="6"/>
        <end position="23"/>
    </location>
</feature>
<keyword evidence="1" id="KW-0472">Membrane</keyword>
<dbReference type="AlphaFoldDB" id="A0A2N5P1S5"/>
<protein>
    <recommendedName>
        <fullName evidence="4">VanZ family protein</fullName>
    </recommendedName>
</protein>
<reference evidence="2 3" key="1">
    <citation type="submission" date="2018-08" db="EMBL/GenBank/DDBJ databases">
        <title>A genome reference for cultivated species of the human gut microbiota.</title>
        <authorList>
            <person name="Zou Y."/>
            <person name="Xue W."/>
            <person name="Luo G."/>
        </authorList>
    </citation>
    <scope>NUCLEOTIDE SEQUENCE [LARGE SCALE GENOMIC DNA]</scope>
    <source>
        <strain evidence="2 3">AM12-54</strain>
    </source>
</reference>
<organism evidence="2 3">
    <name type="scientific">Mediterraneibacter gnavus</name>
    <name type="common">Ruminococcus gnavus</name>
    <dbReference type="NCBI Taxonomy" id="33038"/>
    <lineage>
        <taxon>Bacteria</taxon>
        <taxon>Bacillati</taxon>
        <taxon>Bacillota</taxon>
        <taxon>Clostridia</taxon>
        <taxon>Lachnospirales</taxon>
        <taxon>Lachnospiraceae</taxon>
        <taxon>Mediterraneibacter</taxon>
    </lineage>
</organism>
<evidence type="ECO:0000256" key="1">
    <source>
        <dbReference type="SAM" id="Phobius"/>
    </source>
</evidence>
<dbReference type="Proteomes" id="UP000283992">
    <property type="component" value="Unassembled WGS sequence"/>
</dbReference>
<comment type="caution">
    <text evidence="2">The sequence shown here is derived from an EMBL/GenBank/DDBJ whole genome shotgun (WGS) entry which is preliminary data.</text>
</comment>
<keyword evidence="1" id="KW-1133">Transmembrane helix</keyword>
<feature type="transmembrane region" description="Helical" evidence="1">
    <location>
        <begin position="35"/>
        <end position="52"/>
    </location>
</feature>
<name>A0A2N5P1S5_MEDGN</name>
<evidence type="ECO:0000313" key="2">
    <source>
        <dbReference type="EMBL" id="RHJ15520.1"/>
    </source>
</evidence>
<proteinExistence type="predicted"/>
<evidence type="ECO:0008006" key="4">
    <source>
        <dbReference type="Google" id="ProtNLM"/>
    </source>
</evidence>
<accession>A0A2N5P1S5</accession>
<dbReference type="EMBL" id="QRLN01000002">
    <property type="protein sequence ID" value="RHJ15520.1"/>
    <property type="molecule type" value="Genomic_DNA"/>
</dbReference>